<evidence type="ECO:0000313" key="1">
    <source>
        <dbReference type="EMBL" id="SLM50302.1"/>
    </source>
</evidence>
<dbReference type="AlphaFoldDB" id="A0A1W1IBC4"/>
<dbReference type="RefSeq" id="WP_080888423.1">
    <property type="nucleotide sequence ID" value="NZ_LT828648.1"/>
</dbReference>
<name>A0A1W1IBC4_9BACT</name>
<proteinExistence type="predicted"/>
<dbReference type="SUPFAM" id="SSF53756">
    <property type="entry name" value="UDP-Glycosyltransferase/glycogen phosphorylase"/>
    <property type="match status" value="1"/>
</dbReference>
<reference evidence="1 2" key="1">
    <citation type="submission" date="2017-03" db="EMBL/GenBank/DDBJ databases">
        <authorList>
            <person name="Afonso C.L."/>
            <person name="Miller P.J."/>
            <person name="Scott M.A."/>
            <person name="Spackman E."/>
            <person name="Goraichik I."/>
            <person name="Dimitrov K.M."/>
            <person name="Suarez D.L."/>
            <person name="Swayne D.E."/>
        </authorList>
    </citation>
    <scope>NUCLEOTIDE SEQUENCE [LARGE SCALE GENOMIC DNA]</scope>
    <source>
        <strain evidence="1">Genome sequencing of Nitrospira japonica strain NJ11</strain>
    </source>
</reference>
<evidence type="ECO:0000313" key="2">
    <source>
        <dbReference type="Proteomes" id="UP000192042"/>
    </source>
</evidence>
<organism evidence="1 2">
    <name type="scientific">Nitrospira japonica</name>
    <dbReference type="NCBI Taxonomy" id="1325564"/>
    <lineage>
        <taxon>Bacteria</taxon>
        <taxon>Pseudomonadati</taxon>
        <taxon>Nitrospirota</taxon>
        <taxon>Nitrospiria</taxon>
        <taxon>Nitrospirales</taxon>
        <taxon>Nitrospiraceae</taxon>
        <taxon>Nitrospira</taxon>
    </lineage>
</organism>
<dbReference type="KEGG" id="nja:NSJP_4135"/>
<gene>
    <name evidence="1" type="ORF">NSJP_4135</name>
</gene>
<dbReference type="EMBL" id="LT828648">
    <property type="protein sequence ID" value="SLM50302.1"/>
    <property type="molecule type" value="Genomic_DNA"/>
</dbReference>
<protein>
    <submittedName>
        <fullName evidence="1">Uncharacterized protein</fullName>
    </submittedName>
</protein>
<dbReference type="Proteomes" id="UP000192042">
    <property type="component" value="Chromosome I"/>
</dbReference>
<dbReference type="STRING" id="1325564.NSJP_4135"/>
<accession>A0A1W1IBC4</accession>
<sequence>MEIAPAPIRVLHCPDLVGGQPYQLAKAERAIGLKSQCVALQPHPFGYPADRVLSSGGEAALQLARWRLLAMALRHYDVIHFNFGQSAMPQRLPLDAASKRNLPSWTRRLYNLYAAPLELADLRLLKLNGKSIVMTYQGDDARQGDFLRAHCEIHPADEAGYYTAESDRLKRARIETVGRYADAVFAVNPDLLHVLPARARFMPYAHLDVAAITPPGGTTRAVPMVLHAPSHRGVKGTRFVLDAVNRLKSEGVPFEFVLVEGLSHVEAMRLYAGADLLIDQLLVGWYGGLAVELMALGKPVVAYIRDRDLHFIPPAMRAELPVVNATPDSITRVLRELLTVRRHELGELGMRSRRYAEVWHDPARIASHLKSTYQNLINQSHGGRAAETATVRQDFA</sequence>
<keyword evidence="2" id="KW-1185">Reference proteome</keyword>
<dbReference type="OrthoDB" id="3318784at2"/>